<dbReference type="EMBL" id="CAJVQC010031719">
    <property type="protein sequence ID" value="CAG8749244.1"/>
    <property type="molecule type" value="Genomic_DNA"/>
</dbReference>
<reference evidence="1" key="1">
    <citation type="submission" date="2021-06" db="EMBL/GenBank/DDBJ databases">
        <authorList>
            <person name="Kallberg Y."/>
            <person name="Tangrot J."/>
            <person name="Rosling A."/>
        </authorList>
    </citation>
    <scope>NUCLEOTIDE SEQUENCE</scope>
    <source>
        <strain evidence="1">MA461A</strain>
    </source>
</reference>
<name>A0ACA9QE97_9GLOM</name>
<accession>A0ACA9QE97</accession>
<comment type="caution">
    <text evidence="1">The sequence shown here is derived from an EMBL/GenBank/DDBJ whole genome shotgun (WGS) entry which is preliminary data.</text>
</comment>
<proteinExistence type="predicted"/>
<evidence type="ECO:0000313" key="2">
    <source>
        <dbReference type="Proteomes" id="UP000789920"/>
    </source>
</evidence>
<evidence type="ECO:0000313" key="1">
    <source>
        <dbReference type="EMBL" id="CAG8749244.1"/>
    </source>
</evidence>
<sequence>MAQTGHEIGKVCGNTDDTDEDNEEGGNIVVRKKAAADESAEDVNAEEARNSR</sequence>
<organism evidence="1 2">
    <name type="scientific">Racocetra persica</name>
    <dbReference type="NCBI Taxonomy" id="160502"/>
    <lineage>
        <taxon>Eukaryota</taxon>
        <taxon>Fungi</taxon>
        <taxon>Fungi incertae sedis</taxon>
        <taxon>Mucoromycota</taxon>
        <taxon>Glomeromycotina</taxon>
        <taxon>Glomeromycetes</taxon>
        <taxon>Diversisporales</taxon>
        <taxon>Gigasporaceae</taxon>
        <taxon>Racocetra</taxon>
    </lineage>
</organism>
<keyword evidence="2" id="KW-1185">Reference proteome</keyword>
<gene>
    <name evidence="1" type="ORF">RPERSI_LOCUS14001</name>
</gene>
<dbReference type="Proteomes" id="UP000789920">
    <property type="component" value="Unassembled WGS sequence"/>
</dbReference>
<protein>
    <submittedName>
        <fullName evidence="1">7305_t:CDS:1</fullName>
    </submittedName>
</protein>